<keyword evidence="3" id="KW-1185">Reference proteome</keyword>
<evidence type="ECO:0000313" key="3">
    <source>
        <dbReference type="Proteomes" id="UP001205612"/>
    </source>
</evidence>
<gene>
    <name evidence="2" type="ORF">NX794_28640</name>
</gene>
<name>A0ABT2BB39_9ACTN</name>
<evidence type="ECO:0008006" key="4">
    <source>
        <dbReference type="Google" id="ProtNLM"/>
    </source>
</evidence>
<evidence type="ECO:0000256" key="1">
    <source>
        <dbReference type="SAM" id="MobiDB-lite"/>
    </source>
</evidence>
<sequence>MWENLFMISFGSRAWITGCTLAASALTLASCTSSSHDTHASDRPSPTAGRSRPATGPSEQQLTERAQEALASVHTGHMLESGTERVSDGVHTEPNVKPGKTYKLSLVCFGSGSARLSFSPAGTGSQAELPCDRSVVQQRITARKQRLHVDVDGSKGSSGVIAWQIDSV</sequence>
<organism evidence="2 3">
    <name type="scientific">Streptomyces pyxinicus</name>
    <dbReference type="NCBI Taxonomy" id="2970331"/>
    <lineage>
        <taxon>Bacteria</taxon>
        <taxon>Bacillati</taxon>
        <taxon>Actinomycetota</taxon>
        <taxon>Actinomycetes</taxon>
        <taxon>Kitasatosporales</taxon>
        <taxon>Streptomycetaceae</taxon>
        <taxon>Streptomyces</taxon>
    </lineage>
</organism>
<evidence type="ECO:0000313" key="2">
    <source>
        <dbReference type="EMBL" id="MCS0605148.1"/>
    </source>
</evidence>
<comment type="caution">
    <text evidence="2">The sequence shown here is derived from an EMBL/GenBank/DDBJ whole genome shotgun (WGS) entry which is preliminary data.</text>
</comment>
<dbReference type="EMBL" id="JANUGP010000028">
    <property type="protein sequence ID" value="MCS0605148.1"/>
    <property type="molecule type" value="Genomic_DNA"/>
</dbReference>
<proteinExistence type="predicted"/>
<reference evidence="2 3" key="1">
    <citation type="submission" date="2022-08" db="EMBL/GenBank/DDBJ databases">
        <authorList>
            <person name="Somphong A."/>
            <person name="Phongsopitanun W."/>
        </authorList>
    </citation>
    <scope>NUCLEOTIDE SEQUENCE [LARGE SCALE GENOMIC DNA]</scope>
    <source>
        <strain evidence="2 3">LP11</strain>
    </source>
</reference>
<feature type="region of interest" description="Disordered" evidence="1">
    <location>
        <begin position="33"/>
        <end position="60"/>
    </location>
</feature>
<protein>
    <recommendedName>
        <fullName evidence="4">Lipoprotein</fullName>
    </recommendedName>
</protein>
<dbReference type="Proteomes" id="UP001205612">
    <property type="component" value="Unassembled WGS sequence"/>
</dbReference>
<dbReference type="RefSeq" id="WP_258782153.1">
    <property type="nucleotide sequence ID" value="NZ_JANUGP010000028.1"/>
</dbReference>
<accession>A0ABT2BB39</accession>